<dbReference type="EMBL" id="CP034345">
    <property type="protein sequence ID" value="QGX96300.1"/>
    <property type="molecule type" value="Genomic_DNA"/>
</dbReference>
<dbReference type="OrthoDB" id="290983at2157"/>
<proteinExistence type="predicted"/>
<reference evidence="2 3" key="1">
    <citation type="submission" date="2018-12" db="EMBL/GenBank/DDBJ databases">
        <title>Complete genome sequence of Haloplanus rallus MBLA0036.</title>
        <authorList>
            <person name="Nam Y.-d."/>
            <person name="Kang J."/>
            <person name="Chung W.-H."/>
            <person name="Park Y.S."/>
        </authorList>
    </citation>
    <scope>NUCLEOTIDE SEQUENCE [LARGE SCALE GENOMIC DNA]</scope>
    <source>
        <strain evidence="2 3">MBLA0036</strain>
    </source>
</reference>
<gene>
    <name evidence="2" type="ORF">EI982_16690</name>
</gene>
<dbReference type="RefSeq" id="WP_157690764.1">
    <property type="nucleotide sequence ID" value="NZ_CP034345.1"/>
</dbReference>
<name>A0A6B9FG27_9EURY</name>
<organism evidence="2 3">
    <name type="scientific">Haloplanus rallus</name>
    <dbReference type="NCBI Taxonomy" id="1816183"/>
    <lineage>
        <taxon>Archaea</taxon>
        <taxon>Methanobacteriati</taxon>
        <taxon>Methanobacteriota</taxon>
        <taxon>Stenosarchaea group</taxon>
        <taxon>Halobacteria</taxon>
        <taxon>Halobacteriales</taxon>
        <taxon>Haloferacaceae</taxon>
        <taxon>Haloplanus</taxon>
    </lineage>
</organism>
<accession>A0A6B9FG27</accession>
<feature type="domain" description="DUF8159" evidence="1">
    <location>
        <begin position="3"/>
        <end position="110"/>
    </location>
</feature>
<dbReference type="AlphaFoldDB" id="A0A6B9FG27"/>
<sequence>MDESELEAELRKFGIDVHDVEAVDPMELSYVTAYPGEEVNHMEMGQMLNGLLDLARDGEWEPTRIEATVLRFEDEVMNRWYAKTEWFEDLLQYRISETEFSTNVLETLDEDLE</sequence>
<dbReference type="KEGG" id="hra:EI982_16690"/>
<keyword evidence="3" id="KW-1185">Reference proteome</keyword>
<dbReference type="InterPro" id="IPR058473">
    <property type="entry name" value="DUF8159"/>
</dbReference>
<protein>
    <recommendedName>
        <fullName evidence="1">DUF8159 domain-containing protein</fullName>
    </recommendedName>
</protein>
<evidence type="ECO:0000313" key="3">
    <source>
        <dbReference type="Proteomes" id="UP000428325"/>
    </source>
</evidence>
<dbReference type="Pfam" id="PF26490">
    <property type="entry name" value="DUF8159"/>
    <property type="match status" value="1"/>
</dbReference>
<dbReference type="Proteomes" id="UP000428325">
    <property type="component" value="Chromosome"/>
</dbReference>
<evidence type="ECO:0000259" key="1">
    <source>
        <dbReference type="Pfam" id="PF26490"/>
    </source>
</evidence>
<evidence type="ECO:0000313" key="2">
    <source>
        <dbReference type="EMBL" id="QGX96300.1"/>
    </source>
</evidence>
<dbReference type="GeneID" id="99244193"/>